<evidence type="ECO:0000313" key="1">
    <source>
        <dbReference type="EMBL" id="MFF3670593.1"/>
    </source>
</evidence>
<gene>
    <name evidence="1" type="ORF">ACFYXI_33900</name>
</gene>
<evidence type="ECO:0008006" key="3">
    <source>
        <dbReference type="Google" id="ProtNLM"/>
    </source>
</evidence>
<dbReference type="EMBL" id="JBIASD010000033">
    <property type="protein sequence ID" value="MFF3670593.1"/>
    <property type="molecule type" value="Genomic_DNA"/>
</dbReference>
<sequence>MSTSTERLDALRGGAAPVDHNARTVAALAGNPGCDRRAVLDAAGISKRDTAVHLGHPAPFGQSPFALARARSFEELVKADRCAHLLRLLREALGLPIPAIAYLDIPQAGGQATRELRHARTRKELRQAAESAVRDGSGDGTLVDHPLFTLPVAGHEVYLDPAVLAVQAGGRFHIVEIKSFAVIDGAADSAQVAAASRLSAVYVYALKAMFAAEGIDPGLVSHEVVLVCPKDFANHPTATLLDVRLQLAALRRQLSRLTRIDRILDRLPPDLTFSLEQSPAELARAVRAAEARYAPECLSTCEMAYFCRSDARECGSLEVLGRVTRDDLGGLDSVDAVLDLAADDRRAASEHDEIAEQLRHVHAIYRAHTAAEAVVA</sequence>
<name>A0ABW6T088_9ACTN</name>
<organism evidence="1 2">
    <name type="scientific">Microtetraspora malaysiensis</name>
    <dbReference type="NCBI Taxonomy" id="161358"/>
    <lineage>
        <taxon>Bacteria</taxon>
        <taxon>Bacillati</taxon>
        <taxon>Actinomycetota</taxon>
        <taxon>Actinomycetes</taxon>
        <taxon>Streptosporangiales</taxon>
        <taxon>Streptosporangiaceae</taxon>
        <taxon>Microtetraspora</taxon>
    </lineage>
</organism>
<keyword evidence="2" id="KW-1185">Reference proteome</keyword>
<dbReference type="RefSeq" id="WP_387416813.1">
    <property type="nucleotide sequence ID" value="NZ_CP192002.1"/>
</dbReference>
<dbReference type="Proteomes" id="UP001602013">
    <property type="component" value="Unassembled WGS sequence"/>
</dbReference>
<reference evidence="1 2" key="1">
    <citation type="submission" date="2024-10" db="EMBL/GenBank/DDBJ databases">
        <title>The Natural Products Discovery Center: Release of the First 8490 Sequenced Strains for Exploring Actinobacteria Biosynthetic Diversity.</title>
        <authorList>
            <person name="Kalkreuter E."/>
            <person name="Kautsar S.A."/>
            <person name="Yang D."/>
            <person name="Bader C.D."/>
            <person name="Teijaro C.N."/>
            <person name="Fluegel L."/>
            <person name="Davis C.M."/>
            <person name="Simpson J.R."/>
            <person name="Lauterbach L."/>
            <person name="Steele A.D."/>
            <person name="Gui C."/>
            <person name="Meng S."/>
            <person name="Li G."/>
            <person name="Viehrig K."/>
            <person name="Ye F."/>
            <person name="Su P."/>
            <person name="Kiefer A.F."/>
            <person name="Nichols A."/>
            <person name="Cepeda A.J."/>
            <person name="Yan W."/>
            <person name="Fan B."/>
            <person name="Jiang Y."/>
            <person name="Adhikari A."/>
            <person name="Zheng C.-J."/>
            <person name="Schuster L."/>
            <person name="Cowan T.M."/>
            <person name="Smanski M.J."/>
            <person name="Chevrette M.G."/>
            <person name="De Carvalho L.P.S."/>
            <person name="Shen B."/>
        </authorList>
    </citation>
    <scope>NUCLEOTIDE SEQUENCE [LARGE SCALE GENOMIC DNA]</scope>
    <source>
        <strain evidence="1 2">NPDC002173</strain>
    </source>
</reference>
<protein>
    <recommendedName>
        <fullName evidence="3">Secreted protein</fullName>
    </recommendedName>
</protein>
<comment type="caution">
    <text evidence="1">The sequence shown here is derived from an EMBL/GenBank/DDBJ whole genome shotgun (WGS) entry which is preliminary data.</text>
</comment>
<accession>A0ABW6T088</accession>
<evidence type="ECO:0000313" key="2">
    <source>
        <dbReference type="Proteomes" id="UP001602013"/>
    </source>
</evidence>
<proteinExistence type="predicted"/>